<dbReference type="Proteomes" id="UP001359485">
    <property type="component" value="Unassembled WGS sequence"/>
</dbReference>
<dbReference type="Proteomes" id="UP001372834">
    <property type="component" value="Unassembled WGS sequence"/>
</dbReference>
<evidence type="ECO:0000313" key="2">
    <source>
        <dbReference type="EMBL" id="KAK6632299.1"/>
    </source>
</evidence>
<name>A0AAN8S1G5_POLSC</name>
<comment type="caution">
    <text evidence="1">The sequence shown here is derived from an EMBL/GenBank/DDBJ whole genome shotgun (WGS) entry which is preliminary data.</text>
</comment>
<evidence type="ECO:0000313" key="1">
    <source>
        <dbReference type="EMBL" id="KAK6622788.1"/>
    </source>
</evidence>
<dbReference type="AlphaFoldDB" id="A0AAN8S1G5"/>
<evidence type="ECO:0000313" key="4">
    <source>
        <dbReference type="Proteomes" id="UP001372834"/>
    </source>
</evidence>
<reference evidence="1 4" key="1">
    <citation type="submission" date="2023-10" db="EMBL/GenBank/DDBJ databases">
        <title>Genomes of two closely related lineages of the louse Polyplax serrata with different host specificities.</title>
        <authorList>
            <person name="Martinu J."/>
            <person name="Tarabai H."/>
            <person name="Stefka J."/>
            <person name="Hypsa V."/>
        </authorList>
    </citation>
    <scope>NUCLEOTIDE SEQUENCE [LARGE SCALE GENOMIC DNA]</scope>
    <source>
        <strain evidence="2">98ZLc_SE</strain>
        <strain evidence="1">HR10_N</strain>
    </source>
</reference>
<proteinExistence type="predicted"/>
<protein>
    <submittedName>
        <fullName evidence="1">Uncharacterized protein</fullName>
    </submittedName>
</protein>
<organism evidence="1 4">
    <name type="scientific">Polyplax serrata</name>
    <name type="common">Common mouse louse</name>
    <dbReference type="NCBI Taxonomy" id="468196"/>
    <lineage>
        <taxon>Eukaryota</taxon>
        <taxon>Metazoa</taxon>
        <taxon>Ecdysozoa</taxon>
        <taxon>Arthropoda</taxon>
        <taxon>Hexapoda</taxon>
        <taxon>Insecta</taxon>
        <taxon>Pterygota</taxon>
        <taxon>Neoptera</taxon>
        <taxon>Paraneoptera</taxon>
        <taxon>Psocodea</taxon>
        <taxon>Troctomorpha</taxon>
        <taxon>Phthiraptera</taxon>
        <taxon>Anoplura</taxon>
        <taxon>Polyplacidae</taxon>
        <taxon>Polyplax</taxon>
    </lineage>
</organism>
<keyword evidence="3" id="KW-1185">Reference proteome</keyword>
<dbReference type="EMBL" id="JAWJWE010000038">
    <property type="protein sequence ID" value="KAK6622788.1"/>
    <property type="molecule type" value="Genomic_DNA"/>
</dbReference>
<dbReference type="EMBL" id="JAWJWF010000005">
    <property type="protein sequence ID" value="KAK6632299.1"/>
    <property type="molecule type" value="Genomic_DNA"/>
</dbReference>
<accession>A0AAN8S1G5</accession>
<gene>
    <name evidence="1" type="ORF">RUM43_008631</name>
    <name evidence="2" type="ORF">RUM44_007340</name>
</gene>
<sequence length="162" mass="18851">MALYTIRIFHKSRILKNKNVCENGGDKVFKGLVVTGKMSSENEVEDKQKCNQTPCIPEEVRVKYFPQFANKFSYDVLPLFELEDYNKKTMKEVSILENPKYRDKWEAFKNGIPQTALALKPVYLVTNKVPIFSNYRRQKVPPEFLASFHVPPSPDALFRKTK</sequence>
<evidence type="ECO:0000313" key="3">
    <source>
        <dbReference type="Proteomes" id="UP001359485"/>
    </source>
</evidence>